<dbReference type="EC" id="4.1.1.20" evidence="5 6"/>
<dbReference type="Gene3D" id="3.20.20.10">
    <property type="entry name" value="Alanine racemase"/>
    <property type="match status" value="1"/>
</dbReference>
<gene>
    <name evidence="5" type="primary">lysA</name>
    <name evidence="11" type="ordered locus">Tlet_1265</name>
</gene>
<dbReference type="EMBL" id="CP000812">
    <property type="protein sequence ID" value="ABV33823.1"/>
    <property type="molecule type" value="Genomic_DNA"/>
</dbReference>
<dbReference type="PRINTS" id="PR01179">
    <property type="entry name" value="ODADCRBXLASE"/>
</dbReference>
<comment type="subunit">
    <text evidence="5">Homodimer.</text>
</comment>
<dbReference type="STRING" id="416591.Tlet_1265"/>
<feature type="domain" description="Orn/DAP/Arg decarboxylase 2 N-terminal" evidence="10">
    <location>
        <begin position="25"/>
        <end position="262"/>
    </location>
</feature>
<name>A8F6N9_PSELT</name>
<feature type="binding site" evidence="5">
    <location>
        <position position="258"/>
    </location>
    <ligand>
        <name>substrate</name>
    </ligand>
</feature>
<reference evidence="11 12" key="2">
    <citation type="journal article" date="2009" name="Proc. Natl. Acad. Sci. U.S.A.">
        <title>On the chimeric nature, thermophilic origin, and phylogenetic placement of the Thermotogales.</title>
        <authorList>
            <person name="Zhaxybayeva O."/>
            <person name="Swithers K.S."/>
            <person name="Lapierre P."/>
            <person name="Fournier G.P."/>
            <person name="Bickhart D.M."/>
            <person name="DeBoy R.T."/>
            <person name="Nelson K.E."/>
            <person name="Nesbo C.L."/>
            <person name="Doolittle W.F."/>
            <person name="Gogarten J.P."/>
            <person name="Noll K.M."/>
        </authorList>
    </citation>
    <scope>NUCLEOTIDE SEQUENCE [LARGE SCALE GENOMIC DNA]</scope>
    <source>
        <strain evidence="12">ATCC BAA-301 / DSM 14385 / NBRC 107922 / TMO</strain>
    </source>
</reference>
<keyword evidence="5 8" id="KW-0457">Lysine biosynthesis</keyword>
<keyword evidence="2 5" id="KW-0210">Decarboxylase</keyword>
<dbReference type="Pfam" id="PF00278">
    <property type="entry name" value="Orn_DAP_Arg_deC"/>
    <property type="match status" value="1"/>
</dbReference>
<feature type="binding site" evidence="5">
    <location>
        <position position="326"/>
    </location>
    <ligand>
        <name>substrate</name>
    </ligand>
</feature>
<dbReference type="Pfam" id="PF02784">
    <property type="entry name" value="Orn_Arg_deC_N"/>
    <property type="match status" value="1"/>
</dbReference>
<dbReference type="KEGG" id="tle:Tlet_1265"/>
<proteinExistence type="inferred from homology"/>
<dbReference type="FunFam" id="3.20.20.10:FF:000003">
    <property type="entry name" value="Diaminopimelate decarboxylase"/>
    <property type="match status" value="1"/>
</dbReference>
<dbReference type="HOGENOM" id="CLU_026444_0_0_0"/>
<evidence type="ECO:0000256" key="1">
    <source>
        <dbReference type="ARBA" id="ARBA00001933"/>
    </source>
</evidence>
<evidence type="ECO:0000259" key="9">
    <source>
        <dbReference type="Pfam" id="PF00278"/>
    </source>
</evidence>
<keyword evidence="12" id="KW-1185">Reference proteome</keyword>
<dbReference type="NCBIfam" id="TIGR01048">
    <property type="entry name" value="lysA"/>
    <property type="match status" value="1"/>
</dbReference>
<feature type="binding site" evidence="5">
    <location>
        <position position="221"/>
    </location>
    <ligand>
        <name>pyridoxal 5'-phosphate</name>
        <dbReference type="ChEBI" id="CHEBI:597326"/>
    </ligand>
</feature>
<dbReference type="eggNOG" id="COG0019">
    <property type="taxonomic scope" value="Bacteria"/>
</dbReference>
<comment type="function">
    <text evidence="5">Specifically catalyzes the decarboxylation of meso-diaminopimelate (meso-DAP) to L-lysine.</text>
</comment>
<feature type="modified residue" description="N6-(pyridoxal phosphate)lysine" evidence="5 7">
    <location>
        <position position="48"/>
    </location>
</feature>
<feature type="binding site" evidence="5">
    <location>
        <position position="354"/>
    </location>
    <ligand>
        <name>pyridoxal 5'-phosphate</name>
        <dbReference type="ChEBI" id="CHEBI:597326"/>
    </ligand>
</feature>
<sequence>MQTDLLKQAADIYGTPLYVYDLPFIIKRITSLKDLFFDLDFRIAYAMKANFNRDLLKTLNNFGLMIDVVSYGEYLHARSIGFAPDRIIVNGNCKKVDQLKTYVNNGVFSINLDSYEELLRLEKIIDSQTNISIRVNPDVDAKTHPHISTGLKENKFGVDFDTAAAMIRRIEKNKYLKLIGFHCHIGSQITEIQPYLEAITSLIDFIEKTGIEIEILNLGGGWGIDYGDGKFLDLNEYRNKILPLLKKTMKTVIFELGRWITAPAGYLISKVEYVKKTRYKIFVVVDTGMTHLIRPALYGAKHKIIPLYPSNDRKMIVADIVGPACESSDVLRKEYKLPEPAEGELITICDVGAYGFAMASEYNLIPKPIEVIWDGEKFIKSS</sequence>
<dbReference type="PANTHER" id="PTHR43727">
    <property type="entry name" value="DIAMINOPIMELATE DECARBOXYLASE"/>
    <property type="match status" value="1"/>
</dbReference>
<evidence type="ECO:0000256" key="5">
    <source>
        <dbReference type="HAMAP-Rule" id="MF_02120"/>
    </source>
</evidence>
<dbReference type="HAMAP" id="MF_02120">
    <property type="entry name" value="LysA"/>
    <property type="match status" value="1"/>
</dbReference>
<dbReference type="InterPro" id="IPR022644">
    <property type="entry name" value="De-COase2_N"/>
</dbReference>
<feature type="binding site" evidence="5">
    <location>
        <position position="298"/>
    </location>
    <ligand>
        <name>substrate</name>
    </ligand>
</feature>
<dbReference type="PROSITE" id="PS00878">
    <property type="entry name" value="ODR_DC_2_1"/>
    <property type="match status" value="1"/>
</dbReference>
<dbReference type="Proteomes" id="UP000002016">
    <property type="component" value="Chromosome"/>
</dbReference>
<feature type="binding site" evidence="5">
    <location>
        <position position="354"/>
    </location>
    <ligand>
        <name>substrate</name>
    </ligand>
</feature>
<feature type="domain" description="Orn/DAP/Arg decarboxylase 2 C-terminal" evidence="9">
    <location>
        <begin position="17"/>
        <end position="352"/>
    </location>
</feature>
<dbReference type="UniPathway" id="UPA00034">
    <property type="reaction ID" value="UER00027"/>
</dbReference>
<evidence type="ECO:0000256" key="3">
    <source>
        <dbReference type="ARBA" id="ARBA00022898"/>
    </source>
</evidence>
<feature type="active site" description="Proton donor" evidence="7">
    <location>
        <position position="325"/>
    </location>
</feature>
<dbReference type="InterPro" id="IPR029066">
    <property type="entry name" value="PLP-binding_barrel"/>
</dbReference>
<dbReference type="InterPro" id="IPR000183">
    <property type="entry name" value="Orn/DAP/Arg_de-COase"/>
</dbReference>
<dbReference type="GO" id="GO:0008836">
    <property type="term" value="F:diaminopimelate decarboxylase activity"/>
    <property type="evidence" value="ECO:0007669"/>
    <property type="project" value="UniProtKB-UniRule"/>
</dbReference>
<protein>
    <recommendedName>
        <fullName evidence="5 6">Diaminopimelate decarboxylase</fullName>
        <shortName evidence="5">DAP decarboxylase</shortName>
        <shortName evidence="5">DAPDC</shortName>
        <ecNumber evidence="5 6">4.1.1.20</ecNumber>
    </recommendedName>
</protein>
<comment type="similarity">
    <text evidence="5">Belongs to the Orn/Lys/Arg decarboxylase class-II family. LysA subfamily.</text>
</comment>
<evidence type="ECO:0000256" key="6">
    <source>
        <dbReference type="NCBIfam" id="TIGR01048"/>
    </source>
</evidence>
<dbReference type="InterPro" id="IPR022643">
    <property type="entry name" value="De-COase2_C"/>
</dbReference>
<evidence type="ECO:0000256" key="2">
    <source>
        <dbReference type="ARBA" id="ARBA00022793"/>
    </source>
</evidence>
<keyword evidence="3 5" id="KW-0663">Pyridoxal phosphate</keyword>
<dbReference type="Gene3D" id="2.40.37.10">
    <property type="entry name" value="Lyase, Ornithine Decarboxylase, Chain A, domain 1"/>
    <property type="match status" value="1"/>
</dbReference>
<dbReference type="SUPFAM" id="SSF50621">
    <property type="entry name" value="Alanine racemase C-terminal domain-like"/>
    <property type="match status" value="1"/>
</dbReference>
<evidence type="ECO:0000256" key="4">
    <source>
        <dbReference type="ARBA" id="ARBA00023239"/>
    </source>
</evidence>
<dbReference type="RefSeq" id="WP_012003299.1">
    <property type="nucleotide sequence ID" value="NC_009828.1"/>
</dbReference>
<keyword evidence="5" id="KW-0028">Amino-acid biosynthesis</keyword>
<feature type="binding site" evidence="5">
    <location>
        <begin position="255"/>
        <end position="258"/>
    </location>
    <ligand>
        <name>pyridoxal 5'-phosphate</name>
        <dbReference type="ChEBI" id="CHEBI:597326"/>
    </ligand>
</feature>
<dbReference type="PANTHER" id="PTHR43727:SF2">
    <property type="entry name" value="GROUP IV DECARBOXYLASE"/>
    <property type="match status" value="1"/>
</dbReference>
<dbReference type="InterPro" id="IPR009006">
    <property type="entry name" value="Ala_racemase/Decarboxylase_C"/>
</dbReference>
<evidence type="ECO:0000256" key="8">
    <source>
        <dbReference type="RuleBase" id="RU003738"/>
    </source>
</evidence>
<dbReference type="GO" id="GO:0009089">
    <property type="term" value="P:lysine biosynthetic process via diaminopimelate"/>
    <property type="evidence" value="ECO:0007669"/>
    <property type="project" value="UniProtKB-UniRule"/>
</dbReference>
<evidence type="ECO:0000313" key="11">
    <source>
        <dbReference type="EMBL" id="ABV33823.1"/>
    </source>
</evidence>
<organism evidence="11 12">
    <name type="scientific">Pseudothermotoga lettingae (strain ATCC BAA-301 / DSM 14385 / NBRC 107922 / TMO)</name>
    <name type="common">Thermotoga lettingae</name>
    <dbReference type="NCBI Taxonomy" id="416591"/>
    <lineage>
        <taxon>Bacteria</taxon>
        <taxon>Thermotogati</taxon>
        <taxon>Thermotogota</taxon>
        <taxon>Thermotogae</taxon>
        <taxon>Thermotogales</taxon>
        <taxon>Thermotogaceae</taxon>
        <taxon>Pseudothermotoga</taxon>
    </lineage>
</organism>
<evidence type="ECO:0000259" key="10">
    <source>
        <dbReference type="Pfam" id="PF02784"/>
    </source>
</evidence>
<dbReference type="PRINTS" id="PR01181">
    <property type="entry name" value="DAPDCRBXLASE"/>
</dbReference>
<dbReference type="InterPro" id="IPR002986">
    <property type="entry name" value="DAP_deCOOHase_LysA"/>
</dbReference>
<dbReference type="AlphaFoldDB" id="A8F6N9"/>
<evidence type="ECO:0000256" key="7">
    <source>
        <dbReference type="PIRSR" id="PIRSR600183-50"/>
    </source>
</evidence>
<dbReference type="SUPFAM" id="SSF51419">
    <property type="entry name" value="PLP-binding barrel"/>
    <property type="match status" value="1"/>
</dbReference>
<evidence type="ECO:0000313" key="12">
    <source>
        <dbReference type="Proteomes" id="UP000002016"/>
    </source>
</evidence>
<dbReference type="GO" id="GO:0030170">
    <property type="term" value="F:pyridoxal phosphate binding"/>
    <property type="evidence" value="ECO:0007669"/>
    <property type="project" value="UniProtKB-UniRule"/>
</dbReference>
<feature type="binding site" evidence="5">
    <location>
        <position position="294"/>
    </location>
    <ligand>
        <name>substrate</name>
    </ligand>
</feature>
<dbReference type="InterPro" id="IPR022653">
    <property type="entry name" value="De-COase2_pyr-phos_BS"/>
</dbReference>
<accession>A8F6N9</accession>
<comment type="cofactor">
    <cofactor evidence="1 5 7 8">
        <name>pyridoxal 5'-phosphate</name>
        <dbReference type="ChEBI" id="CHEBI:597326"/>
    </cofactor>
</comment>
<keyword evidence="4 5" id="KW-0456">Lyase</keyword>
<reference evidence="11 12" key="1">
    <citation type="submission" date="2007-08" db="EMBL/GenBank/DDBJ databases">
        <title>Complete sequence of Thermotoga lettingae TMO.</title>
        <authorList>
            <consortium name="US DOE Joint Genome Institute"/>
            <person name="Copeland A."/>
            <person name="Lucas S."/>
            <person name="Lapidus A."/>
            <person name="Barry K."/>
            <person name="Glavina del Rio T."/>
            <person name="Dalin E."/>
            <person name="Tice H."/>
            <person name="Pitluck S."/>
            <person name="Foster B."/>
            <person name="Bruce D."/>
            <person name="Schmutz J."/>
            <person name="Larimer F."/>
            <person name="Land M."/>
            <person name="Hauser L."/>
            <person name="Kyrpides N."/>
            <person name="Mikhailova N."/>
            <person name="Nelson K."/>
            <person name="Gogarten J.P."/>
            <person name="Noll K."/>
            <person name="Richardson P."/>
        </authorList>
    </citation>
    <scope>NUCLEOTIDE SEQUENCE [LARGE SCALE GENOMIC DNA]</scope>
    <source>
        <strain evidence="12">ATCC BAA-301 / DSM 14385 / NBRC 107922 / TMO</strain>
    </source>
</reference>
<dbReference type="CDD" id="cd06828">
    <property type="entry name" value="PLPDE_III_DapDC"/>
    <property type="match status" value="1"/>
</dbReference>
<comment type="pathway">
    <text evidence="5 8">Amino-acid biosynthesis; L-lysine biosynthesis via DAP pathway; L-lysine from DL-2,6-diaminopimelate: step 1/1.</text>
</comment>
<comment type="catalytic activity">
    <reaction evidence="5 8">
        <text>meso-2,6-diaminopimelate + H(+) = L-lysine + CO2</text>
        <dbReference type="Rhea" id="RHEA:15101"/>
        <dbReference type="ChEBI" id="CHEBI:15378"/>
        <dbReference type="ChEBI" id="CHEBI:16526"/>
        <dbReference type="ChEBI" id="CHEBI:32551"/>
        <dbReference type="ChEBI" id="CHEBI:57791"/>
        <dbReference type="EC" id="4.1.1.20"/>
    </reaction>
</comment>